<gene>
    <name evidence="16" type="ordered locus">M5M_11957</name>
</gene>
<organism evidence="16 17">
    <name type="scientific">Simiduia agarivorans (strain DSM 21679 / JCM 13881 / BCRC 17597 / SA1)</name>
    <dbReference type="NCBI Taxonomy" id="1117647"/>
    <lineage>
        <taxon>Bacteria</taxon>
        <taxon>Pseudomonadati</taxon>
        <taxon>Pseudomonadota</taxon>
        <taxon>Gammaproteobacteria</taxon>
        <taxon>Cellvibrionales</taxon>
        <taxon>Cellvibrionaceae</taxon>
        <taxon>Simiduia</taxon>
    </lineage>
</organism>
<evidence type="ECO:0000259" key="14">
    <source>
        <dbReference type="Pfam" id="PF00593"/>
    </source>
</evidence>
<evidence type="ECO:0000256" key="11">
    <source>
        <dbReference type="PROSITE-ProRule" id="PRU01360"/>
    </source>
</evidence>
<comment type="similarity">
    <text evidence="11 12">Belongs to the TonB-dependent receptor family.</text>
</comment>
<keyword evidence="3 11" id="KW-1134">Transmembrane beta strand</keyword>
<accession>R9S637</accession>
<keyword evidence="10 11" id="KW-0998">Cell outer membrane</keyword>
<dbReference type="InterPro" id="IPR039426">
    <property type="entry name" value="TonB-dep_rcpt-like"/>
</dbReference>
<dbReference type="RefSeq" id="WP_016389377.1">
    <property type="nucleotide sequence ID" value="NC_018868.3"/>
</dbReference>
<dbReference type="Pfam" id="PF00593">
    <property type="entry name" value="TonB_dep_Rec_b-barrel"/>
    <property type="match status" value="1"/>
</dbReference>
<evidence type="ECO:0000256" key="13">
    <source>
        <dbReference type="SAM" id="SignalP"/>
    </source>
</evidence>
<feature type="domain" description="TonB-dependent receptor plug" evidence="15">
    <location>
        <begin position="46"/>
        <end position="151"/>
    </location>
</feature>
<dbReference type="GO" id="GO:0006826">
    <property type="term" value="P:iron ion transport"/>
    <property type="evidence" value="ECO:0007669"/>
    <property type="project" value="UniProtKB-KW"/>
</dbReference>
<feature type="chain" id="PRO_5004479892" evidence="13">
    <location>
        <begin position="24"/>
        <end position="796"/>
    </location>
</feature>
<evidence type="ECO:0000313" key="16">
    <source>
        <dbReference type="EMBL" id="AGN11328.1"/>
    </source>
</evidence>
<keyword evidence="8 12" id="KW-0798">TonB box</keyword>
<dbReference type="KEGG" id="saga:M5M_11957"/>
<evidence type="ECO:0000256" key="6">
    <source>
        <dbReference type="ARBA" id="ARBA00023004"/>
    </source>
</evidence>
<dbReference type="PANTHER" id="PTHR32552">
    <property type="entry name" value="FERRICHROME IRON RECEPTOR-RELATED"/>
    <property type="match status" value="1"/>
</dbReference>
<keyword evidence="2 11" id="KW-0813">Transport</keyword>
<keyword evidence="4" id="KW-0410">Iron transport</keyword>
<dbReference type="Pfam" id="PF07715">
    <property type="entry name" value="Plug"/>
    <property type="match status" value="1"/>
</dbReference>
<reference evidence="16 17" key="1">
    <citation type="journal article" date="2013" name="Genome Announc.">
        <title>Complete genome sequence of Simiduia agarivorans SA1(T), a marine bacterium able to degrade a variety of polysaccharides.</title>
        <authorList>
            <person name="Lin S.Y."/>
            <person name="Shieh W.Y."/>
            <person name="Chen J.S."/>
            <person name="Tang S.L."/>
        </authorList>
    </citation>
    <scope>NUCLEOTIDE SEQUENCE [LARGE SCALE GENOMIC DNA]</scope>
    <source>
        <strain evidence="17">DSM 21679 / JCM 13881 / BCRC 17597 / SA1</strain>
    </source>
</reference>
<proteinExistence type="inferred from homology"/>
<keyword evidence="6" id="KW-0408">Iron</keyword>
<evidence type="ECO:0000256" key="12">
    <source>
        <dbReference type="RuleBase" id="RU003357"/>
    </source>
</evidence>
<keyword evidence="13" id="KW-0732">Signal</keyword>
<evidence type="ECO:0000256" key="8">
    <source>
        <dbReference type="ARBA" id="ARBA00023077"/>
    </source>
</evidence>
<evidence type="ECO:0000256" key="5">
    <source>
        <dbReference type="ARBA" id="ARBA00022692"/>
    </source>
</evidence>
<keyword evidence="9 11" id="KW-0472">Membrane</keyword>
<keyword evidence="5 11" id="KW-0812">Transmembrane</keyword>
<evidence type="ECO:0000259" key="15">
    <source>
        <dbReference type="Pfam" id="PF07715"/>
    </source>
</evidence>
<dbReference type="InterPro" id="IPR000531">
    <property type="entry name" value="Beta-barrel_TonB"/>
</dbReference>
<evidence type="ECO:0000256" key="7">
    <source>
        <dbReference type="ARBA" id="ARBA00023065"/>
    </source>
</evidence>
<dbReference type="InterPro" id="IPR012910">
    <property type="entry name" value="Plug_dom"/>
</dbReference>
<evidence type="ECO:0000256" key="3">
    <source>
        <dbReference type="ARBA" id="ARBA00022452"/>
    </source>
</evidence>
<comment type="subcellular location">
    <subcellularLocation>
        <location evidence="1 11">Cell outer membrane</location>
        <topology evidence="1 11">Multi-pass membrane protein</topology>
    </subcellularLocation>
</comment>
<evidence type="ECO:0000256" key="9">
    <source>
        <dbReference type="ARBA" id="ARBA00023136"/>
    </source>
</evidence>
<name>R9S637_SIMAS</name>
<evidence type="ECO:0000256" key="1">
    <source>
        <dbReference type="ARBA" id="ARBA00004571"/>
    </source>
</evidence>
<feature type="signal peptide" evidence="13">
    <location>
        <begin position="1"/>
        <end position="23"/>
    </location>
</feature>
<dbReference type="eggNOG" id="COG1629">
    <property type="taxonomic scope" value="Bacteria"/>
</dbReference>
<dbReference type="InterPro" id="IPR036942">
    <property type="entry name" value="Beta-barrel_TonB_sf"/>
</dbReference>
<dbReference type="AlphaFoldDB" id="R9S637"/>
<dbReference type="GO" id="GO:0009279">
    <property type="term" value="C:cell outer membrane"/>
    <property type="evidence" value="ECO:0007669"/>
    <property type="project" value="UniProtKB-SubCell"/>
</dbReference>
<dbReference type="SUPFAM" id="SSF56935">
    <property type="entry name" value="Porins"/>
    <property type="match status" value="1"/>
</dbReference>
<dbReference type="PANTHER" id="PTHR32552:SF81">
    <property type="entry name" value="TONB-DEPENDENT OUTER MEMBRANE RECEPTOR"/>
    <property type="match status" value="1"/>
</dbReference>
<evidence type="ECO:0000256" key="10">
    <source>
        <dbReference type="ARBA" id="ARBA00023237"/>
    </source>
</evidence>
<dbReference type="PROSITE" id="PS52016">
    <property type="entry name" value="TONB_DEPENDENT_REC_3"/>
    <property type="match status" value="1"/>
</dbReference>
<dbReference type="Proteomes" id="UP000000466">
    <property type="component" value="Chromosome"/>
</dbReference>
<dbReference type="EMBL" id="CP003746">
    <property type="protein sequence ID" value="AGN11328.1"/>
    <property type="molecule type" value="Genomic_DNA"/>
</dbReference>
<evidence type="ECO:0000256" key="4">
    <source>
        <dbReference type="ARBA" id="ARBA00022496"/>
    </source>
</evidence>
<keyword evidence="7" id="KW-0406">Ion transport</keyword>
<dbReference type="STRING" id="1117647.M5M_11957"/>
<dbReference type="Gene3D" id="2.40.170.20">
    <property type="entry name" value="TonB-dependent receptor, beta-barrel domain"/>
    <property type="match status" value="1"/>
</dbReference>
<sequence length="796" mass="86099">MTIKTAKAHRVGMALLAFSIAAASHGQDNLTLEEIVVTAQKRPQSLQDVPLSVSALGGEKMDAAGLNNLEAVSTYVPNFSINQTGISTTISIRGISSGINQGFEQSVGMYVDGIYYGRAQLARAPLFDMERVEVLRGPQGILFGKNSIAGAVSQTSAKPSQDFESRITALYEPEHGEKDLRAVISGGLTDDLAGRLSVMKRDFDGYVDNTSTGKKEPAADEWLVRGQVRWDASDNLALGLKLEQSQFDVSGRNIEVIGDTAGETGVGLSTVYPIFSGGEALDADQNGKRQANGDTSENKTHNATLNIDYQWGEHQVTAITGLAGYEYDELCDCEYTGLNTFTLGLDEAYRQWSQELRIVSPVGEALEYIAGVFYQDSHLEFHDDFNVPTTSALTAVSSALAGYNSQRFFEQDSQLWAAFAQATYHVNDQWSLTLGGRYTTEQKTASRFSQSSTQAPNPDVIPGVTLLDLAENVLRAEPHSEAGKRDEDSFTPLINLQYQISDSAMLYATYTTGFKSGGFDVRSNASSDPAVGVPGAVTSALGQPPSPVGVFEFEEEEATSFELGAKTSLLDDRAELNAAVFRTEYDNLQVSIFDGGLGFNVGNAAAAISQGIELDGRLRASESLTFTAAIGYLDFEFTDYDNGECYFRQAEFEPDTVTNAALDMCSFDGKRQAYTPELTGSLITNYQHQFQGGLVLNADLDLIYSSEYLASPSLDPRLTQDAFVKVNARLALAATDGFWEIALVGKNLTDEAVLTYGAEVPTSATLVGAATGQQGLAYYGFYDRPRSIALQARLQF</sequence>
<evidence type="ECO:0000313" key="17">
    <source>
        <dbReference type="Proteomes" id="UP000000466"/>
    </source>
</evidence>
<protein>
    <submittedName>
        <fullName evidence="16">TonB-dependent receptor</fullName>
    </submittedName>
</protein>
<feature type="domain" description="TonB-dependent receptor-like beta-barrel" evidence="14">
    <location>
        <begin position="283"/>
        <end position="748"/>
    </location>
</feature>
<evidence type="ECO:0000256" key="2">
    <source>
        <dbReference type="ARBA" id="ARBA00022448"/>
    </source>
</evidence>
<dbReference type="HOGENOM" id="CLU_008287_15_0_6"/>
<keyword evidence="16" id="KW-0675">Receptor</keyword>
<keyword evidence="17" id="KW-1185">Reference proteome</keyword>